<evidence type="ECO:0000256" key="1">
    <source>
        <dbReference type="SAM" id="MobiDB-lite"/>
    </source>
</evidence>
<sequence length="496" mass="54860">MERSYATYQDIEVTPFALESIRELTIVQQINEHATLRLKGIVPEEQKAGYAGMDYARMNVAVTQRLEQGGKRTLFQGMVTNIQIYHVRDVYHIEMEAVSLSYQFDVTRKERTFQDTGLAYAQLVDQIVQDYDDADVMDEASNGAAIGRMILQYRETDWELLKRLASHFNTGLVPAIGFDSPKVHFGIPEPGFKGEVNAYHYRIHKRMELYQLSVQGQVPELSESDCIFYEVETDQVFDIGMEVAFDNQQLVVSEVRTDLKDGLLKHTYFLGTRLGLSRRKQYNMAIVGVSLQGKVIAVAKDRIQAHLNIDPEQDAGTAFWFPYSTIYASEDNAGWYCMPEIGDDVRVYFPTHKEEDVIAISSVPKPKAEPASPSGGQSVGMAGASSGGTASASGGGSDPMEDPSIKTIKTKNGKMIVLAPDHILITGDGVSIMLSDADGISIVSSKNVTVKATEEVMLASKKITITAQEKLEMTCKGSSVVLEDRVDVKGTQVHNN</sequence>
<dbReference type="STRING" id="44251.PDUR_19130"/>
<evidence type="ECO:0000313" key="3">
    <source>
        <dbReference type="Proteomes" id="UP000029409"/>
    </source>
</evidence>
<feature type="region of interest" description="Disordered" evidence="1">
    <location>
        <begin position="360"/>
        <end position="405"/>
    </location>
</feature>
<dbReference type="EMBL" id="CP009288">
    <property type="protein sequence ID" value="AIQ13792.1"/>
    <property type="molecule type" value="Genomic_DNA"/>
</dbReference>
<dbReference type="KEGG" id="pdu:PDUR_19130"/>
<dbReference type="SUPFAM" id="SSF69279">
    <property type="entry name" value="Phage tail proteins"/>
    <property type="match status" value="1"/>
</dbReference>
<evidence type="ECO:0000313" key="2">
    <source>
        <dbReference type="EMBL" id="AIQ13792.1"/>
    </source>
</evidence>
<evidence type="ECO:0008006" key="4">
    <source>
        <dbReference type="Google" id="ProtNLM"/>
    </source>
</evidence>
<dbReference type="Gene3D" id="3.55.50.10">
    <property type="entry name" value="Baseplate protein-like domains"/>
    <property type="match status" value="1"/>
</dbReference>
<dbReference type="OrthoDB" id="95423at2"/>
<dbReference type="RefSeq" id="WP_042207585.1">
    <property type="nucleotide sequence ID" value="NZ_CP009288.1"/>
</dbReference>
<proteinExistence type="predicted"/>
<feature type="compositionally biased region" description="Low complexity" evidence="1">
    <location>
        <begin position="374"/>
        <end position="392"/>
    </location>
</feature>
<reference evidence="2 3" key="1">
    <citation type="submission" date="2014-08" db="EMBL/GenBank/DDBJ databases">
        <title>Comparative genomics of the Paenibacillus odorifer group.</title>
        <authorList>
            <person name="den Bakker H.C."/>
            <person name="Tsai Y.-C."/>
            <person name="Martin N."/>
            <person name="Korlach J."/>
            <person name="Wiedmann M."/>
        </authorList>
    </citation>
    <scope>NUCLEOTIDE SEQUENCE [LARGE SCALE GENOMIC DNA]</scope>
    <source>
        <strain evidence="2 3">DSM 1735</strain>
    </source>
</reference>
<dbReference type="eggNOG" id="COG3501">
    <property type="taxonomic scope" value="Bacteria"/>
</dbReference>
<gene>
    <name evidence="2" type="ORF">PDUR_19130</name>
</gene>
<dbReference type="AlphaFoldDB" id="A0A089HRS4"/>
<name>A0A089HRS4_PAEDU</name>
<dbReference type="Proteomes" id="UP000029409">
    <property type="component" value="Chromosome"/>
</dbReference>
<protein>
    <recommendedName>
        <fullName evidence="4">Gp5/Type VI secretion system Vgr protein OB-fold domain-containing protein</fullName>
    </recommendedName>
</protein>
<keyword evidence="3" id="KW-1185">Reference proteome</keyword>
<organism evidence="2 3">
    <name type="scientific">Paenibacillus durus</name>
    <name type="common">Paenibacillus azotofixans</name>
    <dbReference type="NCBI Taxonomy" id="44251"/>
    <lineage>
        <taxon>Bacteria</taxon>
        <taxon>Bacillati</taxon>
        <taxon>Bacillota</taxon>
        <taxon>Bacilli</taxon>
        <taxon>Bacillales</taxon>
        <taxon>Paenibacillaceae</taxon>
        <taxon>Paenibacillus</taxon>
    </lineage>
</organism>
<accession>A0A089HRS4</accession>